<dbReference type="AlphaFoldDB" id="A0A4R2NAJ1"/>
<accession>A0A4R2NAJ1</accession>
<dbReference type="EMBL" id="SLXK01000073">
    <property type="protein sequence ID" value="TCP18030.1"/>
    <property type="molecule type" value="Genomic_DNA"/>
</dbReference>
<gene>
    <name evidence="2" type="ORF">EV207_1739</name>
</gene>
<dbReference type="OrthoDB" id="2721173at2"/>
<organism evidence="2 3">
    <name type="scientific">Scopulibacillus darangshiensis</name>
    <dbReference type="NCBI Taxonomy" id="442528"/>
    <lineage>
        <taxon>Bacteria</taxon>
        <taxon>Bacillati</taxon>
        <taxon>Bacillota</taxon>
        <taxon>Bacilli</taxon>
        <taxon>Bacillales</taxon>
        <taxon>Sporolactobacillaceae</taxon>
        <taxon>Scopulibacillus</taxon>
    </lineage>
</organism>
<protein>
    <submittedName>
        <fullName evidence="2">Uncharacterized protein</fullName>
    </submittedName>
</protein>
<feature type="transmembrane region" description="Helical" evidence="1">
    <location>
        <begin position="33"/>
        <end position="51"/>
    </location>
</feature>
<feature type="transmembrane region" description="Helical" evidence="1">
    <location>
        <begin position="96"/>
        <end position="117"/>
    </location>
</feature>
<dbReference type="Proteomes" id="UP000295416">
    <property type="component" value="Unassembled WGS sequence"/>
</dbReference>
<keyword evidence="1" id="KW-1133">Transmembrane helix</keyword>
<sequence>MKYKQYTVIGIIFLLVSAFLLVVDIILNGGLLGWFFITLAFSILAFTVGYINPRLSDDERAKFIRSKSVNYSFFFIIGYLIIAFGLKTWLDQEINTQSLFMAFASLSIATLCVSLIVTERRN</sequence>
<feature type="transmembrane region" description="Helical" evidence="1">
    <location>
        <begin position="71"/>
        <end position="90"/>
    </location>
</feature>
<evidence type="ECO:0000313" key="2">
    <source>
        <dbReference type="EMBL" id="TCP18030.1"/>
    </source>
</evidence>
<keyword evidence="1" id="KW-0812">Transmembrane</keyword>
<name>A0A4R2NAJ1_9BACL</name>
<proteinExistence type="predicted"/>
<comment type="caution">
    <text evidence="2">The sequence shown here is derived from an EMBL/GenBank/DDBJ whole genome shotgun (WGS) entry which is preliminary data.</text>
</comment>
<reference evidence="2 3" key="1">
    <citation type="submission" date="2019-03" db="EMBL/GenBank/DDBJ databases">
        <title>Genomic Encyclopedia of Type Strains, Phase IV (KMG-IV): sequencing the most valuable type-strain genomes for metagenomic binning, comparative biology and taxonomic classification.</title>
        <authorList>
            <person name="Goeker M."/>
        </authorList>
    </citation>
    <scope>NUCLEOTIDE SEQUENCE [LARGE SCALE GENOMIC DNA]</scope>
    <source>
        <strain evidence="2 3">DSM 19377</strain>
    </source>
</reference>
<dbReference type="RefSeq" id="WP_132748630.1">
    <property type="nucleotide sequence ID" value="NZ_SLXK01000073.1"/>
</dbReference>
<feature type="transmembrane region" description="Helical" evidence="1">
    <location>
        <begin position="7"/>
        <end position="27"/>
    </location>
</feature>
<evidence type="ECO:0000313" key="3">
    <source>
        <dbReference type="Proteomes" id="UP000295416"/>
    </source>
</evidence>
<evidence type="ECO:0000256" key="1">
    <source>
        <dbReference type="SAM" id="Phobius"/>
    </source>
</evidence>
<keyword evidence="1" id="KW-0472">Membrane</keyword>
<keyword evidence="3" id="KW-1185">Reference proteome</keyword>